<protein>
    <submittedName>
        <fullName evidence="2">RES domain protein</fullName>
    </submittedName>
</protein>
<dbReference type="InterPro" id="IPR014914">
    <property type="entry name" value="RES_dom"/>
</dbReference>
<gene>
    <name evidence="2" type="ORF">AWB76_04849</name>
</gene>
<feature type="domain" description="RES" evidence="1">
    <location>
        <begin position="51"/>
        <end position="193"/>
    </location>
</feature>
<dbReference type="SMART" id="SM00953">
    <property type="entry name" value="RES"/>
    <property type="match status" value="1"/>
</dbReference>
<evidence type="ECO:0000313" key="3">
    <source>
        <dbReference type="Proteomes" id="UP000054624"/>
    </source>
</evidence>
<dbReference type="STRING" id="1777137.AWB76_04849"/>
<accession>A0A158C0P1</accession>
<name>A0A158C0P1_9BURK</name>
<keyword evidence="3" id="KW-1185">Reference proteome</keyword>
<organism evidence="2 3">
    <name type="scientific">Caballeronia temeraria</name>
    <dbReference type="NCBI Taxonomy" id="1777137"/>
    <lineage>
        <taxon>Bacteria</taxon>
        <taxon>Pseudomonadati</taxon>
        <taxon>Pseudomonadota</taxon>
        <taxon>Betaproteobacteria</taxon>
        <taxon>Burkholderiales</taxon>
        <taxon>Burkholderiaceae</taxon>
        <taxon>Caballeronia</taxon>
    </lineage>
</organism>
<dbReference type="EMBL" id="FCOI02000018">
    <property type="protein sequence ID" value="SAK75067.1"/>
    <property type="molecule type" value="Genomic_DNA"/>
</dbReference>
<dbReference type="AlphaFoldDB" id="A0A158C0P1"/>
<evidence type="ECO:0000313" key="2">
    <source>
        <dbReference type="EMBL" id="SAK75067.1"/>
    </source>
</evidence>
<dbReference type="OrthoDB" id="425502at2"/>
<dbReference type="RefSeq" id="WP_096031347.1">
    <property type="nucleotide sequence ID" value="NZ_FCOI02000018.1"/>
</dbReference>
<reference evidence="3" key="1">
    <citation type="submission" date="2016-01" db="EMBL/GenBank/DDBJ databases">
        <authorList>
            <person name="Peeters Charlotte."/>
        </authorList>
    </citation>
    <scope>NUCLEOTIDE SEQUENCE [LARGE SCALE GENOMIC DNA]</scope>
</reference>
<dbReference type="Pfam" id="PF08808">
    <property type="entry name" value="RES"/>
    <property type="match status" value="1"/>
</dbReference>
<dbReference type="Proteomes" id="UP000054624">
    <property type="component" value="Unassembled WGS sequence"/>
</dbReference>
<proteinExistence type="predicted"/>
<sequence>MIDELREELPDPCPLPPPGFRTARIPVREIDLSVTTLLRIHWRHREPVYYNRRSTSSTVFRFDAPSDEYGVLYAASSFEACMAETLMRGRFRDVDAGMPHVIDEKAITDRCVAVLEMEIARTLRLADLTQPLWQFGFDTQVLSTPDYFAPNRWSAALHDNDAMVDGIYFQSRFANSVSVALFGDRASLVQRGTSVPLIDHPDLPAFLDRFNIGIADPSGANWQAEEAS</sequence>
<evidence type="ECO:0000259" key="1">
    <source>
        <dbReference type="SMART" id="SM00953"/>
    </source>
</evidence>